<proteinExistence type="predicted"/>
<feature type="domain" description="Protein kinase" evidence="6">
    <location>
        <begin position="283"/>
        <end position="516"/>
    </location>
</feature>
<dbReference type="PROSITE" id="PS00107">
    <property type="entry name" value="PROTEIN_KINASE_ATP"/>
    <property type="match status" value="1"/>
</dbReference>
<gene>
    <name evidence="7" type="ORF">AAIA72_11535</name>
</gene>
<evidence type="ECO:0000256" key="2">
    <source>
        <dbReference type="ARBA" id="ARBA00022741"/>
    </source>
</evidence>
<dbReference type="PANTHER" id="PTHR43289">
    <property type="entry name" value="MITOGEN-ACTIVATED PROTEIN KINASE KINASE KINASE 20-RELATED"/>
    <property type="match status" value="1"/>
</dbReference>
<dbReference type="AlphaFoldDB" id="A0AB39UUC3"/>
<dbReference type="Pfam" id="PF00069">
    <property type="entry name" value="Pkinase"/>
    <property type="match status" value="2"/>
</dbReference>
<dbReference type="Gene3D" id="1.10.510.10">
    <property type="entry name" value="Transferase(Phosphotransferase) domain 1"/>
    <property type="match status" value="2"/>
</dbReference>
<dbReference type="PROSITE" id="PS50011">
    <property type="entry name" value="PROTEIN_KINASE_DOM"/>
    <property type="match status" value="2"/>
</dbReference>
<protein>
    <submittedName>
        <fullName evidence="7">Protein kinase</fullName>
    </submittedName>
</protein>
<dbReference type="Gene3D" id="3.30.200.20">
    <property type="entry name" value="Phosphorylase Kinase, domain 1"/>
    <property type="match status" value="1"/>
</dbReference>
<feature type="domain" description="Protein kinase" evidence="6">
    <location>
        <begin position="6"/>
        <end position="256"/>
    </location>
</feature>
<evidence type="ECO:0000256" key="1">
    <source>
        <dbReference type="ARBA" id="ARBA00022679"/>
    </source>
</evidence>
<dbReference type="InterPro" id="IPR000719">
    <property type="entry name" value="Prot_kinase_dom"/>
</dbReference>
<keyword evidence="4 5" id="KW-0067">ATP-binding</keyword>
<sequence length="606" mass="68381">MAWQGYKVVGKLGEGGMATVYKAIQTSLQRPVAIKILSANLSAYPDILERFERESLIIARLNHPHIIHVIDRGVTGKGRPYFVMEYVEGMTLEEAINKGALDFQKKLEVVMQVCKALAYAHKNGVIHRDIKPGNILIDADGHARMVDFGIAHFYEPSRQASASQPTQVGDVMGTVAYMSPEQQRSAEAATARSDLYSFGVVMYELFTGTRPVGRFKRPSELEPKIPPEVDDIILRCLEVDPNDRPASAEEIRNAFLKVMRGGHLSRDQRDRAALSAGNMESQFELLDVIREDRHGSVYLYEDQAKRKLLILKKLPPGAPGFKENKLLSRLQHPFIVRTLGVTQSDQGLVIVSEYVAGGSLAEQMAVPVSWQQMLEWMRDVAEALAFAHRHRIVHGNLRPSNILIGDNNRARVTDFGLQPHYPNSEPEPNWYALPDEKGTPAGDLFSLGAVAIHAITGQPPQFRAGRLIRSKKFTQLHEAVQEVLLKMVAVRRDQRYVSMDQALVDIRKLCEIQKTLITPSQARKIRKNVQQAAKKAEREAYRIPWGRWLTLLAFTLLVAEEYLLGYGYSVIWPWLLEQWQQLGGEKAVLQWSDETLRNATNLLKRD</sequence>
<evidence type="ECO:0000313" key="7">
    <source>
        <dbReference type="EMBL" id="XDT71435.1"/>
    </source>
</evidence>
<keyword evidence="2 5" id="KW-0547">Nucleotide-binding</keyword>
<dbReference type="GO" id="GO:0005524">
    <property type="term" value="F:ATP binding"/>
    <property type="evidence" value="ECO:0007669"/>
    <property type="project" value="UniProtKB-UniRule"/>
</dbReference>
<dbReference type="EMBL" id="CP154858">
    <property type="protein sequence ID" value="XDT71435.1"/>
    <property type="molecule type" value="Genomic_DNA"/>
</dbReference>
<feature type="binding site" evidence="5">
    <location>
        <position position="35"/>
    </location>
    <ligand>
        <name>ATP</name>
        <dbReference type="ChEBI" id="CHEBI:30616"/>
    </ligand>
</feature>
<dbReference type="InterPro" id="IPR008271">
    <property type="entry name" value="Ser/Thr_kinase_AS"/>
</dbReference>
<dbReference type="PANTHER" id="PTHR43289:SF6">
    <property type="entry name" value="SERINE_THREONINE-PROTEIN KINASE NEKL-3"/>
    <property type="match status" value="1"/>
</dbReference>
<keyword evidence="1" id="KW-0808">Transferase</keyword>
<dbReference type="KEGG" id="tcd:AAIA72_11535"/>
<dbReference type="PROSITE" id="PS00108">
    <property type="entry name" value="PROTEIN_KINASE_ST"/>
    <property type="match status" value="1"/>
</dbReference>
<dbReference type="InterPro" id="IPR011009">
    <property type="entry name" value="Kinase-like_dom_sf"/>
</dbReference>
<name>A0AB39UUC3_9GAMM</name>
<accession>A0AB39UUC3</accession>
<dbReference type="CDD" id="cd14014">
    <property type="entry name" value="STKc_PknB_like"/>
    <property type="match status" value="1"/>
</dbReference>
<evidence type="ECO:0000256" key="3">
    <source>
        <dbReference type="ARBA" id="ARBA00022777"/>
    </source>
</evidence>
<reference evidence="7" key="1">
    <citation type="submission" date="2024-05" db="EMBL/GenBank/DDBJ databases">
        <title>Genome sequencing of novel strain.</title>
        <authorList>
            <person name="Ganbat D."/>
            <person name="Ganbat S."/>
            <person name="Lee S.-J."/>
        </authorList>
    </citation>
    <scope>NUCLEOTIDE SEQUENCE</scope>
    <source>
        <strain evidence="7">SMD15-11</strain>
    </source>
</reference>
<dbReference type="SUPFAM" id="SSF56112">
    <property type="entry name" value="Protein kinase-like (PK-like)"/>
    <property type="match status" value="2"/>
</dbReference>
<dbReference type="GO" id="GO:0004674">
    <property type="term" value="F:protein serine/threonine kinase activity"/>
    <property type="evidence" value="ECO:0007669"/>
    <property type="project" value="TreeGrafter"/>
</dbReference>
<evidence type="ECO:0000259" key="6">
    <source>
        <dbReference type="PROSITE" id="PS50011"/>
    </source>
</evidence>
<evidence type="ECO:0000256" key="5">
    <source>
        <dbReference type="PROSITE-ProRule" id="PRU10141"/>
    </source>
</evidence>
<evidence type="ECO:0000256" key="4">
    <source>
        <dbReference type="ARBA" id="ARBA00022840"/>
    </source>
</evidence>
<dbReference type="InterPro" id="IPR017441">
    <property type="entry name" value="Protein_kinase_ATP_BS"/>
</dbReference>
<organism evidence="7">
    <name type="scientific">Thermohahella caldifontis</name>
    <dbReference type="NCBI Taxonomy" id="3142973"/>
    <lineage>
        <taxon>Bacteria</taxon>
        <taxon>Pseudomonadati</taxon>
        <taxon>Pseudomonadota</taxon>
        <taxon>Gammaproteobacteria</taxon>
        <taxon>Oceanospirillales</taxon>
        <taxon>Hahellaceae</taxon>
        <taxon>Thermohahella</taxon>
    </lineage>
</organism>
<dbReference type="RefSeq" id="WP_369600471.1">
    <property type="nucleotide sequence ID" value="NZ_CP154858.1"/>
</dbReference>
<dbReference type="SMART" id="SM00220">
    <property type="entry name" value="S_TKc"/>
    <property type="match status" value="2"/>
</dbReference>
<keyword evidence="3 7" id="KW-0418">Kinase</keyword>